<evidence type="ECO:0000256" key="6">
    <source>
        <dbReference type="SAM" id="Coils"/>
    </source>
</evidence>
<name>A0A3B0SHE0_9ZZZZ</name>
<organism evidence="9">
    <name type="scientific">hydrothermal vent metagenome</name>
    <dbReference type="NCBI Taxonomy" id="652676"/>
    <lineage>
        <taxon>unclassified sequences</taxon>
        <taxon>metagenomes</taxon>
        <taxon>ecological metagenomes</taxon>
    </lineage>
</organism>
<dbReference type="EMBL" id="UOEK01000262">
    <property type="protein sequence ID" value="VAW03583.1"/>
    <property type="molecule type" value="Genomic_DNA"/>
</dbReference>
<keyword evidence="3 7" id="KW-0812">Transmembrane</keyword>
<dbReference type="Gene3D" id="1.20.81.30">
    <property type="entry name" value="Type II secretion system (T2SS), domain F"/>
    <property type="match status" value="1"/>
</dbReference>
<feature type="transmembrane region" description="Helical" evidence="7">
    <location>
        <begin position="148"/>
        <end position="168"/>
    </location>
</feature>
<dbReference type="PANTHER" id="PTHR35007">
    <property type="entry name" value="INTEGRAL MEMBRANE PROTEIN-RELATED"/>
    <property type="match status" value="1"/>
</dbReference>
<feature type="transmembrane region" description="Helical" evidence="7">
    <location>
        <begin position="124"/>
        <end position="142"/>
    </location>
</feature>
<feature type="transmembrane region" description="Helical" evidence="7">
    <location>
        <begin position="328"/>
        <end position="346"/>
    </location>
</feature>
<evidence type="ECO:0000313" key="9">
    <source>
        <dbReference type="EMBL" id="VAW03583.1"/>
    </source>
</evidence>
<keyword evidence="4 7" id="KW-1133">Transmembrane helix</keyword>
<keyword evidence="6" id="KW-0175">Coiled coil</keyword>
<evidence type="ECO:0000256" key="4">
    <source>
        <dbReference type="ARBA" id="ARBA00022989"/>
    </source>
</evidence>
<keyword evidence="5 7" id="KW-0472">Membrane</keyword>
<accession>A0A3B0SHE0</accession>
<keyword evidence="2" id="KW-1003">Cell membrane</keyword>
<dbReference type="GO" id="GO:0005886">
    <property type="term" value="C:plasma membrane"/>
    <property type="evidence" value="ECO:0007669"/>
    <property type="project" value="UniProtKB-SubCell"/>
</dbReference>
<dbReference type="InterPro" id="IPR018076">
    <property type="entry name" value="T2SS_GspF_dom"/>
</dbReference>
<evidence type="ECO:0000259" key="8">
    <source>
        <dbReference type="Pfam" id="PF00482"/>
    </source>
</evidence>
<proteinExistence type="predicted"/>
<reference evidence="9" key="1">
    <citation type="submission" date="2018-06" db="EMBL/GenBank/DDBJ databases">
        <authorList>
            <person name="Zhirakovskaya E."/>
        </authorList>
    </citation>
    <scope>NUCLEOTIDE SEQUENCE</scope>
</reference>
<dbReference type="PANTHER" id="PTHR35007:SF1">
    <property type="entry name" value="PILUS ASSEMBLY PROTEIN"/>
    <property type="match status" value="1"/>
</dbReference>
<evidence type="ECO:0000256" key="5">
    <source>
        <dbReference type="ARBA" id="ARBA00023136"/>
    </source>
</evidence>
<protein>
    <submittedName>
        <fullName evidence="9">Flp pilus assembly protein TadB</fullName>
    </submittedName>
</protein>
<feature type="transmembrane region" description="Helical" evidence="7">
    <location>
        <begin position="291"/>
        <end position="308"/>
    </location>
</feature>
<evidence type="ECO:0000256" key="3">
    <source>
        <dbReference type="ARBA" id="ARBA00022692"/>
    </source>
</evidence>
<comment type="subcellular location">
    <subcellularLocation>
        <location evidence="1">Cell membrane</location>
        <topology evidence="1">Multi-pass membrane protein</topology>
    </subcellularLocation>
</comment>
<evidence type="ECO:0000256" key="2">
    <source>
        <dbReference type="ARBA" id="ARBA00022475"/>
    </source>
</evidence>
<feature type="transmembrane region" description="Helical" evidence="7">
    <location>
        <begin position="34"/>
        <end position="55"/>
    </location>
</feature>
<gene>
    <name evidence="9" type="ORF">MNBD_ACTINO02-2598</name>
</gene>
<dbReference type="Pfam" id="PF00482">
    <property type="entry name" value="T2SSF"/>
    <property type="match status" value="1"/>
</dbReference>
<evidence type="ECO:0000256" key="7">
    <source>
        <dbReference type="SAM" id="Phobius"/>
    </source>
</evidence>
<sequence>MKRRLLSIALVVGAILAMAQPAFAQEATSVPTKTALLGAVLGLGAAVGLFVWILFGPNAAVERDLQRRLATYADSGGNSSIWARIPILGRFASSAQEAAESRGMTGMIETALEQADLPLRPGEAIVGMVGLSAAIAAIVAILKGSLFSGLIVGAFILLLAVGAVRSVASRQRRKFVNQLPDTLNLISTSLRAGYSLLQAVEVVGAEANEPTAREFSRAITETRLGRPPIEALKDVAKRMESVDFEWAVLAMNIQREVGGNLAEVLQTAAETMVQRNRLRREMKALTAEGRISAYVLGGLPFGLFFFLLATNRSYMEPLLTSTKGRLGLGGAVLLLLAGIAWLNKIVKVEI</sequence>
<evidence type="ECO:0000256" key="1">
    <source>
        <dbReference type="ARBA" id="ARBA00004651"/>
    </source>
</evidence>
<feature type="domain" description="Type II secretion system protein GspF" evidence="8">
    <location>
        <begin position="183"/>
        <end position="308"/>
    </location>
</feature>
<feature type="coiled-coil region" evidence="6">
    <location>
        <begin position="261"/>
        <end position="288"/>
    </location>
</feature>
<dbReference type="InterPro" id="IPR042094">
    <property type="entry name" value="T2SS_GspF_sf"/>
</dbReference>
<dbReference type="AlphaFoldDB" id="A0A3B0SHE0"/>